<dbReference type="GO" id="GO:0032259">
    <property type="term" value="P:methylation"/>
    <property type="evidence" value="ECO:0007669"/>
    <property type="project" value="UniProtKB-KW"/>
</dbReference>
<dbReference type="AlphaFoldDB" id="A0A1I6RPK5"/>
<gene>
    <name evidence="1" type="ORF">SAMN05660874_02477</name>
</gene>
<sequence>MVDTRSTAIREMDINRPASARMYDAFLGGCHNFGVERSIVERLEAALPGIGGTYRENRAFLRRAVEYLLAHGVRQFLDLGSGIPTIGHVHEVARRRTRHFRVVYVDNEPLTVAHSKPLLAAEINAAITRADIRDPQSVLTSPEVRALLNLDEPVGLVMSSVLHYLPESDRPAELMATYRDVLAPGSHLVISHVTDSHDPAPARVLAEHYEETSDPIHLRDTASIEAYFGDFTPVPPGASCLADWRPDPGSPAPSPYRLVHGGIARKG</sequence>
<keyword evidence="1" id="KW-0489">Methyltransferase</keyword>
<dbReference type="EMBL" id="FOZX01000003">
    <property type="protein sequence ID" value="SFS66673.1"/>
    <property type="molecule type" value="Genomic_DNA"/>
</dbReference>
<accession>A0A1I6RPK5</accession>
<dbReference type="PIRSF" id="PIRSF017393">
    <property type="entry name" value="MTase_SAV2177"/>
    <property type="match status" value="1"/>
</dbReference>
<evidence type="ECO:0000313" key="1">
    <source>
        <dbReference type="EMBL" id="SFS66673.1"/>
    </source>
</evidence>
<keyword evidence="1" id="KW-0808">Transferase</keyword>
<dbReference type="InterPro" id="IPR029063">
    <property type="entry name" value="SAM-dependent_MTases_sf"/>
</dbReference>
<dbReference type="Pfam" id="PF04672">
    <property type="entry name" value="Methyltransf_19"/>
    <property type="match status" value="1"/>
</dbReference>
<protein>
    <submittedName>
        <fullName evidence="1">S-adenosyl methyltransferase</fullName>
    </submittedName>
</protein>
<dbReference type="SUPFAM" id="SSF53335">
    <property type="entry name" value="S-adenosyl-L-methionine-dependent methyltransferases"/>
    <property type="match status" value="1"/>
</dbReference>
<dbReference type="Gene3D" id="3.40.50.150">
    <property type="entry name" value="Vaccinia Virus protein VP39"/>
    <property type="match status" value="1"/>
</dbReference>
<dbReference type="Proteomes" id="UP000198852">
    <property type="component" value="Unassembled WGS sequence"/>
</dbReference>
<name>A0A1I6RPK5_9PSEU</name>
<proteinExistence type="predicted"/>
<dbReference type="InterPro" id="IPR006764">
    <property type="entry name" value="SAM_dep_MeTrfase_SAV2177_type"/>
</dbReference>
<reference evidence="2" key="1">
    <citation type="submission" date="2016-10" db="EMBL/GenBank/DDBJ databases">
        <authorList>
            <person name="Varghese N."/>
            <person name="Submissions S."/>
        </authorList>
    </citation>
    <scope>NUCLEOTIDE SEQUENCE [LARGE SCALE GENOMIC DNA]</scope>
    <source>
        <strain evidence="2">DSM 44771</strain>
    </source>
</reference>
<dbReference type="RefSeq" id="WP_093416398.1">
    <property type="nucleotide sequence ID" value="NZ_FOZX01000003.1"/>
</dbReference>
<organism evidence="1 2">
    <name type="scientific">Saccharopolyspora flava</name>
    <dbReference type="NCBI Taxonomy" id="95161"/>
    <lineage>
        <taxon>Bacteria</taxon>
        <taxon>Bacillati</taxon>
        <taxon>Actinomycetota</taxon>
        <taxon>Actinomycetes</taxon>
        <taxon>Pseudonocardiales</taxon>
        <taxon>Pseudonocardiaceae</taxon>
        <taxon>Saccharopolyspora</taxon>
    </lineage>
</organism>
<dbReference type="OrthoDB" id="3662571at2"/>
<evidence type="ECO:0000313" key="2">
    <source>
        <dbReference type="Proteomes" id="UP000198852"/>
    </source>
</evidence>
<keyword evidence="2" id="KW-1185">Reference proteome</keyword>
<dbReference type="STRING" id="95161.SAMN05660874_02477"/>
<dbReference type="GO" id="GO:0008168">
    <property type="term" value="F:methyltransferase activity"/>
    <property type="evidence" value="ECO:0007669"/>
    <property type="project" value="UniProtKB-KW"/>
</dbReference>